<comment type="caution">
    <text evidence="3">The sequence shown here is derived from an EMBL/GenBank/DDBJ whole genome shotgun (WGS) entry which is preliminary data.</text>
</comment>
<evidence type="ECO:0000313" key="3">
    <source>
        <dbReference type="EMBL" id="TSR99394.1"/>
    </source>
</evidence>
<feature type="compositionally biased region" description="Polar residues" evidence="1">
    <location>
        <begin position="154"/>
        <end position="163"/>
    </location>
</feature>
<dbReference type="EMBL" id="VCAZ01000098">
    <property type="protein sequence ID" value="TSR99394.1"/>
    <property type="molecule type" value="Genomic_DNA"/>
</dbReference>
<keyword evidence="4" id="KW-1185">Reference proteome</keyword>
<keyword evidence="2" id="KW-0472">Membrane</keyword>
<feature type="compositionally biased region" description="Polar residues" evidence="1">
    <location>
        <begin position="129"/>
        <end position="145"/>
    </location>
</feature>
<evidence type="ECO:0000256" key="2">
    <source>
        <dbReference type="SAM" id="Phobius"/>
    </source>
</evidence>
<reference evidence="3 4" key="1">
    <citation type="journal article" date="2019" name="Genome Biol. Evol.">
        <title>Whole-Genome Sequencing of the Giant Devil Catfish, Bagarius yarrelli.</title>
        <authorList>
            <person name="Jiang W."/>
            <person name="Lv Y."/>
            <person name="Cheng L."/>
            <person name="Yang K."/>
            <person name="Chao B."/>
            <person name="Wang X."/>
            <person name="Li Y."/>
            <person name="Pan X."/>
            <person name="You X."/>
            <person name="Zhang Y."/>
            <person name="Yang J."/>
            <person name="Li J."/>
            <person name="Zhang X."/>
            <person name="Liu S."/>
            <person name="Sun C."/>
            <person name="Yang J."/>
            <person name="Shi Q."/>
        </authorList>
    </citation>
    <scope>NUCLEOTIDE SEQUENCE [LARGE SCALE GENOMIC DNA]</scope>
    <source>
        <strain evidence="3">JWS20170419001</strain>
        <tissue evidence="3">Muscle</tissue>
    </source>
</reference>
<feature type="region of interest" description="Disordered" evidence="1">
    <location>
        <begin position="129"/>
        <end position="246"/>
    </location>
</feature>
<dbReference type="PANTHER" id="PTHR34929">
    <property type="entry name" value="ZGC:153157"/>
    <property type="match status" value="1"/>
</dbReference>
<feature type="compositionally biased region" description="Basic residues" evidence="1">
    <location>
        <begin position="217"/>
        <end position="229"/>
    </location>
</feature>
<protein>
    <submittedName>
        <fullName evidence="3">Putative transmembrane protein INAFM2</fullName>
    </submittedName>
</protein>
<name>A0A556V231_BAGYA</name>
<dbReference type="InterPro" id="IPR029162">
    <property type="entry name" value="InaF-motif"/>
</dbReference>
<sequence>MMKNRTFLDERGKPATYTGETKAKMAARTNQQWVRLATVFAYVLSVSLAAVILAIYYSLIWKPTPSGFSSRPPQMSVMSCASWSINDSQNSTSAADLSHNNASLPDMQENITTTTTITTAAAVWSVANTAEPSPGSTDAQPSRAPTLNDAGRANSFTKPTWTSKIIEKPRFHHGYDGSGSDGAKEEEVEKETRGEKEKKFQRRTREAASPNVERTNSKKPAHHHRRVTHRVTDLFLQSSEEDIFTD</sequence>
<dbReference type="PANTHER" id="PTHR34929:SF1">
    <property type="entry name" value="INAF MOTIF CONTAINING 2"/>
    <property type="match status" value="1"/>
</dbReference>
<dbReference type="OrthoDB" id="8113027at2759"/>
<keyword evidence="2 3" id="KW-0812">Transmembrane</keyword>
<feature type="transmembrane region" description="Helical" evidence="2">
    <location>
        <begin position="33"/>
        <end position="59"/>
    </location>
</feature>
<dbReference type="Proteomes" id="UP000319801">
    <property type="component" value="Unassembled WGS sequence"/>
</dbReference>
<evidence type="ECO:0000256" key="1">
    <source>
        <dbReference type="SAM" id="MobiDB-lite"/>
    </source>
</evidence>
<keyword evidence="2" id="KW-1133">Transmembrane helix</keyword>
<evidence type="ECO:0000313" key="4">
    <source>
        <dbReference type="Proteomes" id="UP000319801"/>
    </source>
</evidence>
<feature type="compositionally biased region" description="Basic and acidic residues" evidence="1">
    <location>
        <begin position="165"/>
        <end position="175"/>
    </location>
</feature>
<feature type="compositionally biased region" description="Basic and acidic residues" evidence="1">
    <location>
        <begin position="182"/>
        <end position="206"/>
    </location>
</feature>
<gene>
    <name evidence="3" type="ORF">Baya_12164</name>
</gene>
<organism evidence="3 4">
    <name type="scientific">Bagarius yarrelli</name>
    <name type="common">Goonch</name>
    <name type="synonym">Bagrus yarrelli</name>
    <dbReference type="NCBI Taxonomy" id="175774"/>
    <lineage>
        <taxon>Eukaryota</taxon>
        <taxon>Metazoa</taxon>
        <taxon>Chordata</taxon>
        <taxon>Craniata</taxon>
        <taxon>Vertebrata</taxon>
        <taxon>Euteleostomi</taxon>
        <taxon>Actinopterygii</taxon>
        <taxon>Neopterygii</taxon>
        <taxon>Teleostei</taxon>
        <taxon>Ostariophysi</taxon>
        <taxon>Siluriformes</taxon>
        <taxon>Sisoridae</taxon>
        <taxon>Sisorinae</taxon>
        <taxon>Bagarius</taxon>
    </lineage>
</organism>
<dbReference type="Pfam" id="PF15018">
    <property type="entry name" value="InaF-motif"/>
    <property type="match status" value="1"/>
</dbReference>
<dbReference type="AlphaFoldDB" id="A0A556V231"/>
<accession>A0A556V231</accession>
<proteinExistence type="predicted"/>